<gene>
    <name evidence="1" type="ORF">GKS16_05105</name>
</gene>
<dbReference type="AlphaFoldDB" id="A0A2X4K3X3"/>
<organism evidence="1 2">
    <name type="scientific">Streptococcus uberis</name>
    <dbReference type="NCBI Taxonomy" id="1349"/>
    <lineage>
        <taxon>Bacteria</taxon>
        <taxon>Bacillati</taxon>
        <taxon>Bacillota</taxon>
        <taxon>Bacilli</taxon>
        <taxon>Lactobacillales</taxon>
        <taxon>Streptococcaceae</taxon>
        <taxon>Streptococcus</taxon>
    </lineage>
</organism>
<name>A0A2X4K3X3_STRUB</name>
<dbReference type="Gene3D" id="3.30.70.1260">
    <property type="entry name" value="bacterial protein sp0830 like"/>
    <property type="match status" value="1"/>
</dbReference>
<sequence length="178" mass="20930">MNYVLLLRGINVGGKHKVSMPLLKESLSQIGFANVSSYINSGNLFLESEWNDSQIIEAINSLFEKEFDFPIPFLLLSKKKLLEEAQSLPSWWYKDFYRKNVLFFLPSLTSEERDLYVSQIILRSGENLHIGAHALFWGIEKEENYVKSYYHAQFLKNKLYKHVSVRNHKTFQYLVDQK</sequence>
<evidence type="ECO:0000313" key="1">
    <source>
        <dbReference type="EMBL" id="MTD01648.1"/>
    </source>
</evidence>
<reference evidence="1 2" key="1">
    <citation type="submission" date="2019-11" db="EMBL/GenBank/DDBJ databases">
        <title>Streptococcus uberis isolated from clinical mastitis cases on a southeastern Queensland dairy.</title>
        <authorList>
            <person name="Workentine M.L."/>
            <person name="Price R."/>
            <person name="Olchowy T."/>
        </authorList>
    </citation>
    <scope>NUCLEOTIDE SEQUENCE [LARGE SCALE GENOMIC DNA]</scope>
    <source>
        <strain evidence="1 2">OLC4459-A17</strain>
    </source>
</reference>
<dbReference type="PANTHER" id="PTHR36439:SF1">
    <property type="entry name" value="DUF1697 DOMAIN-CONTAINING PROTEIN"/>
    <property type="match status" value="1"/>
</dbReference>
<evidence type="ECO:0000313" key="2">
    <source>
        <dbReference type="Proteomes" id="UP000483839"/>
    </source>
</evidence>
<accession>A0A2X4K3X3</accession>
<dbReference type="PIRSF" id="PIRSF008502">
    <property type="entry name" value="UCP008502"/>
    <property type="match status" value="1"/>
</dbReference>
<dbReference type="Gene3D" id="3.30.70.1280">
    <property type="entry name" value="SP0830-like domains"/>
    <property type="match status" value="1"/>
</dbReference>
<dbReference type="InterPro" id="IPR012545">
    <property type="entry name" value="DUF1697"/>
</dbReference>
<dbReference type="Proteomes" id="UP000483839">
    <property type="component" value="Unassembled WGS sequence"/>
</dbReference>
<comment type="caution">
    <text evidence="1">The sequence shown here is derived from an EMBL/GenBank/DDBJ whole genome shotgun (WGS) entry which is preliminary data.</text>
</comment>
<dbReference type="PANTHER" id="PTHR36439">
    <property type="entry name" value="BLL4334 PROTEIN"/>
    <property type="match status" value="1"/>
</dbReference>
<dbReference type="EMBL" id="WLXI01000040">
    <property type="protein sequence ID" value="MTD01648.1"/>
    <property type="molecule type" value="Genomic_DNA"/>
</dbReference>
<dbReference type="RefSeq" id="WP_046388604.1">
    <property type="nucleotide sequence ID" value="NZ_JADFBF010000009.1"/>
</dbReference>
<proteinExistence type="predicted"/>
<dbReference type="Pfam" id="PF08002">
    <property type="entry name" value="DUF1697"/>
    <property type="match status" value="1"/>
</dbReference>
<protein>
    <submittedName>
        <fullName evidence="1">DUF1697 domain-containing protein</fullName>
    </submittedName>
</protein>
<dbReference type="SUPFAM" id="SSF160379">
    <property type="entry name" value="SP0830-like"/>
    <property type="match status" value="1"/>
</dbReference>